<name>A0A0G1EF09_9BACT</name>
<evidence type="ECO:0000313" key="2">
    <source>
        <dbReference type="Proteomes" id="UP000034810"/>
    </source>
</evidence>
<organism evidence="1 2">
    <name type="scientific">Candidatus Wolfebacteria bacterium GW2011_GWC1_43_10</name>
    <dbReference type="NCBI Taxonomy" id="1619011"/>
    <lineage>
        <taxon>Bacteria</taxon>
        <taxon>Candidatus Wolfeibacteriota</taxon>
    </lineage>
</organism>
<dbReference type="Proteomes" id="UP000034810">
    <property type="component" value="Unassembled WGS sequence"/>
</dbReference>
<proteinExistence type="predicted"/>
<dbReference type="AlphaFoldDB" id="A0A0G1EF09"/>
<comment type="caution">
    <text evidence="1">The sequence shown here is derived from an EMBL/GenBank/DDBJ whole genome shotgun (WGS) entry which is preliminary data.</text>
</comment>
<evidence type="ECO:0000313" key="1">
    <source>
        <dbReference type="EMBL" id="KKS81606.1"/>
    </source>
</evidence>
<feature type="non-terminal residue" evidence="1">
    <location>
        <position position="571"/>
    </location>
</feature>
<protein>
    <submittedName>
        <fullName evidence="1">Uncharacterized protein</fullName>
    </submittedName>
</protein>
<accession>A0A0G1EF09</accession>
<reference evidence="1 2" key="1">
    <citation type="journal article" date="2015" name="Nature">
        <title>rRNA introns, odd ribosomes, and small enigmatic genomes across a large radiation of phyla.</title>
        <authorList>
            <person name="Brown C.T."/>
            <person name="Hug L.A."/>
            <person name="Thomas B.C."/>
            <person name="Sharon I."/>
            <person name="Castelle C.J."/>
            <person name="Singh A."/>
            <person name="Wilkins M.J."/>
            <person name="Williams K.H."/>
            <person name="Banfield J.F."/>
        </authorList>
    </citation>
    <scope>NUCLEOTIDE SEQUENCE [LARGE SCALE GENOMIC DNA]</scope>
</reference>
<sequence>MKQETKTCQSCRRSFVIEPEDFDFYKKINIPPPTWCPECRMQRRFTWRNERTLYKRKCNAPGHSEEMISIYSPDKPFTVYDEKYWWSDAWDPMDYGSNYVFSKPFFQQYRDLLERVPLIGVSVTNMSNCQYCNVSEGDKDSYYLSASWRNEHSLYANRIVHTKDSLDLYISDSNELCYDCVSCKQNYRLFFSVNCVGCSESAFLSDCVGCQNCFGCTNLRNKQFYIFNQPYSKEDYIKKKKDFDLGSFDKLGNISNVYNGLVIKSIHRFANLTKCVNTTGDNCINTKNCYNCFDIFGDPSGENDKYCAWGGYGMNDSYDCGPGIGGGELLYETFDTNYPSRVFFSGVVYDCQDTRYSINCHSSGNLFGCYGLRNKQYCILNRQYSKEEYEILINKVVEHMNNQPYFDKEGRIYKYGEFFPAELSPFAYNESIAQDYFNVTSEEAADKGFIWYDKDKTARQITLTPKNIPDHIKDIPDTITGEIIGCGHGGTCTHKCTGAFRIVSEELQLYRKLGIAVPHLCPNCRHHGKLAKRNPLKLWHRTCQCAGQKSENGVYTNTIRHQHGEGKCPNE</sequence>
<dbReference type="EMBL" id="LCFA01000019">
    <property type="protein sequence ID" value="KKS81606.1"/>
    <property type="molecule type" value="Genomic_DNA"/>
</dbReference>
<gene>
    <name evidence="1" type="ORF">UV58_C0019G0007</name>
</gene>